<evidence type="ECO:0000313" key="3">
    <source>
        <dbReference type="EMBL" id="PRZ12946.1"/>
    </source>
</evidence>
<dbReference type="OrthoDB" id="4969879at2"/>
<dbReference type="Gene3D" id="1.10.10.1320">
    <property type="entry name" value="Anti-sigma factor, zinc-finger domain"/>
    <property type="match status" value="1"/>
</dbReference>
<accession>A0A2T0YDR1</accession>
<proteinExistence type="predicted"/>
<name>A0A2T0YDR1_9MICC</name>
<dbReference type="Proteomes" id="UP000238217">
    <property type="component" value="Unassembled WGS sequence"/>
</dbReference>
<dbReference type="AlphaFoldDB" id="A0A2T0YDR1"/>
<keyword evidence="1" id="KW-0805">Transcription regulation</keyword>
<dbReference type="RefSeq" id="WP_106123842.1">
    <property type="nucleotide sequence ID" value="NZ_PVTY01000017.1"/>
</dbReference>
<sequence length="87" mass="9793">MVNDSYLCRESLIAGALTGNLSDDERQELKQARAADPTIDEEVDELRTTVERLDAADITWREGSVPDGLEERILAKIAEEDRSWSRS</sequence>
<comment type="caution">
    <text evidence="3">The sequence shown here is derived from an EMBL/GenBank/DDBJ whole genome shotgun (WGS) entry which is preliminary data.</text>
</comment>
<evidence type="ECO:0000256" key="2">
    <source>
        <dbReference type="ARBA" id="ARBA00023163"/>
    </source>
</evidence>
<organism evidence="3 4">
    <name type="scientific">Nesterenkonia sandarakina</name>
    <dbReference type="NCBI Taxonomy" id="272918"/>
    <lineage>
        <taxon>Bacteria</taxon>
        <taxon>Bacillati</taxon>
        <taxon>Actinomycetota</taxon>
        <taxon>Actinomycetes</taxon>
        <taxon>Micrococcales</taxon>
        <taxon>Micrococcaceae</taxon>
        <taxon>Nesterenkonia</taxon>
    </lineage>
</organism>
<dbReference type="EMBL" id="PVTY01000017">
    <property type="protein sequence ID" value="PRZ12946.1"/>
    <property type="molecule type" value="Genomic_DNA"/>
</dbReference>
<evidence type="ECO:0000256" key="1">
    <source>
        <dbReference type="ARBA" id="ARBA00023015"/>
    </source>
</evidence>
<keyword evidence="4" id="KW-1185">Reference proteome</keyword>
<reference evidence="3 4" key="1">
    <citation type="submission" date="2018-03" db="EMBL/GenBank/DDBJ databases">
        <title>Comparative analysis of microorganisms from saline springs in Andes Mountain Range, Colombia.</title>
        <authorList>
            <person name="Rubin E."/>
        </authorList>
    </citation>
    <scope>NUCLEOTIDE SEQUENCE [LARGE SCALE GENOMIC DNA]</scope>
    <source>
        <strain evidence="3 4">CG 35</strain>
    </source>
</reference>
<gene>
    <name evidence="3" type="ORF">BCL67_11748</name>
</gene>
<protein>
    <submittedName>
        <fullName evidence="3">Uncharacterized protein</fullName>
    </submittedName>
</protein>
<evidence type="ECO:0000313" key="4">
    <source>
        <dbReference type="Proteomes" id="UP000238217"/>
    </source>
</evidence>
<dbReference type="InterPro" id="IPR041916">
    <property type="entry name" value="Anti_sigma_zinc_sf"/>
</dbReference>
<keyword evidence="2" id="KW-0804">Transcription</keyword>